<sequence length="344" mass="35023">MLVSKLLLAVFAGVAACQQVTCDSVDCPSTSTSAPLPHPTHSYHCGGTNMTCGGVCGDGKIQRPYEQCDLGPELNGAPNSGCTANCTLAPVCGNGNVEPPEQCDLGAELNGHYNSGCSLSCTCTPICGDGKPEGAEQCDLGELNGQPSSGCSANCTLVPTSVCGDGKREHDEECDAGPDNGAYNSGCSSNCTVCGYCGDGIVDDTEQCDLGWKLNGAPGASCSANCTAVTSPCHGPKCGGGGGGGGQCETCNPSPPFNKCTITTSCIATPPLGLAADQQKYYCACRAGYRGSGLAPTDPRQFRLEFPGQEYRVFVAPGVECDELCSEPFPGPDSCREVPVKAGC</sequence>
<keyword evidence="6" id="KW-1185">Reference proteome</keyword>
<protein>
    <submittedName>
        <fullName evidence="5">Uncharacterized protein</fullName>
    </submittedName>
</protein>
<feature type="signal peptide" evidence="4">
    <location>
        <begin position="1"/>
        <end position="17"/>
    </location>
</feature>
<dbReference type="InterPro" id="IPR011936">
    <property type="entry name" value="Myxo_disulph_rpt"/>
</dbReference>
<comment type="caution">
    <text evidence="5">The sequence shown here is derived from an EMBL/GenBank/DDBJ whole genome shotgun (WGS) entry which is preliminary data.</text>
</comment>
<accession>A0AAE0N1D0</accession>
<keyword evidence="1 4" id="KW-0732">Signal</keyword>
<proteinExistence type="predicted"/>
<evidence type="ECO:0000256" key="3">
    <source>
        <dbReference type="ARBA" id="ARBA00023157"/>
    </source>
</evidence>
<evidence type="ECO:0000256" key="2">
    <source>
        <dbReference type="ARBA" id="ARBA00022737"/>
    </source>
</evidence>
<name>A0AAE0N1D0_9PEZI</name>
<reference evidence="5" key="1">
    <citation type="journal article" date="2023" name="Mol. Phylogenet. Evol.">
        <title>Genome-scale phylogeny and comparative genomics of the fungal order Sordariales.</title>
        <authorList>
            <person name="Hensen N."/>
            <person name="Bonometti L."/>
            <person name="Westerberg I."/>
            <person name="Brannstrom I.O."/>
            <person name="Guillou S."/>
            <person name="Cros-Aarteil S."/>
            <person name="Calhoun S."/>
            <person name="Haridas S."/>
            <person name="Kuo A."/>
            <person name="Mondo S."/>
            <person name="Pangilinan J."/>
            <person name="Riley R."/>
            <person name="LaButti K."/>
            <person name="Andreopoulos B."/>
            <person name="Lipzen A."/>
            <person name="Chen C."/>
            <person name="Yan M."/>
            <person name="Daum C."/>
            <person name="Ng V."/>
            <person name="Clum A."/>
            <person name="Steindorff A."/>
            <person name="Ohm R.A."/>
            <person name="Martin F."/>
            <person name="Silar P."/>
            <person name="Natvig D.O."/>
            <person name="Lalanne C."/>
            <person name="Gautier V."/>
            <person name="Ament-Velasquez S.L."/>
            <person name="Kruys A."/>
            <person name="Hutchinson M.I."/>
            <person name="Powell A.J."/>
            <person name="Barry K."/>
            <person name="Miller A.N."/>
            <person name="Grigoriev I.V."/>
            <person name="Debuchy R."/>
            <person name="Gladieux P."/>
            <person name="Hiltunen Thoren M."/>
            <person name="Johannesson H."/>
        </authorList>
    </citation>
    <scope>NUCLEOTIDE SEQUENCE</scope>
    <source>
        <strain evidence="5">CBS 958.72</strain>
    </source>
</reference>
<evidence type="ECO:0000256" key="1">
    <source>
        <dbReference type="ARBA" id="ARBA00022729"/>
    </source>
</evidence>
<dbReference type="NCBIfam" id="TIGR02232">
    <property type="entry name" value="myxo_disulf_rpt"/>
    <property type="match status" value="1"/>
</dbReference>
<keyword evidence="3" id="KW-1015">Disulfide bond</keyword>
<feature type="chain" id="PRO_5042036501" evidence="4">
    <location>
        <begin position="18"/>
        <end position="344"/>
    </location>
</feature>
<evidence type="ECO:0000313" key="5">
    <source>
        <dbReference type="EMBL" id="KAK3367286.1"/>
    </source>
</evidence>
<dbReference type="AlphaFoldDB" id="A0AAE0N1D0"/>
<evidence type="ECO:0000256" key="4">
    <source>
        <dbReference type="SAM" id="SignalP"/>
    </source>
</evidence>
<gene>
    <name evidence="5" type="ORF">B0T24DRAFT_597111</name>
</gene>
<dbReference type="PROSITE" id="PS51257">
    <property type="entry name" value="PROKAR_LIPOPROTEIN"/>
    <property type="match status" value="1"/>
</dbReference>
<evidence type="ECO:0000313" key="6">
    <source>
        <dbReference type="Proteomes" id="UP001287356"/>
    </source>
</evidence>
<dbReference type="EMBL" id="JAULSN010000007">
    <property type="protein sequence ID" value="KAK3367286.1"/>
    <property type="molecule type" value="Genomic_DNA"/>
</dbReference>
<reference evidence="5" key="2">
    <citation type="submission" date="2023-06" db="EMBL/GenBank/DDBJ databases">
        <authorList>
            <consortium name="Lawrence Berkeley National Laboratory"/>
            <person name="Haridas S."/>
            <person name="Hensen N."/>
            <person name="Bonometti L."/>
            <person name="Westerberg I."/>
            <person name="Brannstrom I.O."/>
            <person name="Guillou S."/>
            <person name="Cros-Aarteil S."/>
            <person name="Calhoun S."/>
            <person name="Kuo A."/>
            <person name="Mondo S."/>
            <person name="Pangilinan J."/>
            <person name="Riley R."/>
            <person name="Labutti K."/>
            <person name="Andreopoulos B."/>
            <person name="Lipzen A."/>
            <person name="Chen C."/>
            <person name="Yanf M."/>
            <person name="Daum C."/>
            <person name="Ng V."/>
            <person name="Clum A."/>
            <person name="Steindorff A."/>
            <person name="Ohm R."/>
            <person name="Martin F."/>
            <person name="Silar P."/>
            <person name="Natvig D."/>
            <person name="Lalanne C."/>
            <person name="Gautier V."/>
            <person name="Ament-Velasquez S.L."/>
            <person name="Kruys A."/>
            <person name="Hutchinson M.I."/>
            <person name="Powell A.J."/>
            <person name="Barry K."/>
            <person name="Miller A.N."/>
            <person name="Grigoriev I.V."/>
            <person name="Debuchy R."/>
            <person name="Gladieux P."/>
            <person name="Thoren M.H."/>
            <person name="Johannesson H."/>
        </authorList>
    </citation>
    <scope>NUCLEOTIDE SEQUENCE</scope>
    <source>
        <strain evidence="5">CBS 958.72</strain>
    </source>
</reference>
<organism evidence="5 6">
    <name type="scientific">Lasiosphaeria ovina</name>
    <dbReference type="NCBI Taxonomy" id="92902"/>
    <lineage>
        <taxon>Eukaryota</taxon>
        <taxon>Fungi</taxon>
        <taxon>Dikarya</taxon>
        <taxon>Ascomycota</taxon>
        <taxon>Pezizomycotina</taxon>
        <taxon>Sordariomycetes</taxon>
        <taxon>Sordariomycetidae</taxon>
        <taxon>Sordariales</taxon>
        <taxon>Lasiosphaeriaceae</taxon>
        <taxon>Lasiosphaeria</taxon>
    </lineage>
</organism>
<dbReference type="Proteomes" id="UP001287356">
    <property type="component" value="Unassembled WGS sequence"/>
</dbReference>
<keyword evidence="2" id="KW-0677">Repeat</keyword>